<protein>
    <submittedName>
        <fullName evidence="2">Uncharacterized protein</fullName>
    </submittedName>
</protein>
<gene>
    <name evidence="2" type="ORF">SMN809_LOCUS81071</name>
</gene>
<comment type="caution">
    <text evidence="2">The sequence shown here is derived from an EMBL/GenBank/DDBJ whole genome shotgun (WGS) entry which is preliminary data.</text>
</comment>
<feature type="compositionally biased region" description="Basic and acidic residues" evidence="1">
    <location>
        <begin position="19"/>
        <end position="28"/>
    </location>
</feature>
<name>A0A8S3JFQ1_9BILA</name>
<feature type="region of interest" description="Disordered" evidence="1">
    <location>
        <begin position="1"/>
        <end position="28"/>
    </location>
</feature>
<feature type="compositionally biased region" description="Basic residues" evidence="1">
    <location>
        <begin position="1"/>
        <end position="18"/>
    </location>
</feature>
<sequence>KNKATMVKTKTKPKKRRTFATDKHNSKTRADAVNKVNPFDLHVNRLKHDVLGKKRSYERGGQPLKSRSRGI</sequence>
<evidence type="ECO:0000313" key="2">
    <source>
        <dbReference type="EMBL" id="CAF5218697.1"/>
    </source>
</evidence>
<accession>A0A8S3JFQ1</accession>
<feature type="non-terminal residue" evidence="2">
    <location>
        <position position="71"/>
    </location>
</feature>
<reference evidence="2" key="1">
    <citation type="submission" date="2021-02" db="EMBL/GenBank/DDBJ databases">
        <authorList>
            <person name="Nowell W R."/>
        </authorList>
    </citation>
    <scope>NUCLEOTIDE SEQUENCE</scope>
</reference>
<feature type="non-terminal residue" evidence="2">
    <location>
        <position position="1"/>
    </location>
</feature>
<dbReference type="Proteomes" id="UP000676336">
    <property type="component" value="Unassembled WGS sequence"/>
</dbReference>
<dbReference type="EMBL" id="CAJOBI010347150">
    <property type="protein sequence ID" value="CAF5218697.1"/>
    <property type="molecule type" value="Genomic_DNA"/>
</dbReference>
<feature type="region of interest" description="Disordered" evidence="1">
    <location>
        <begin position="52"/>
        <end position="71"/>
    </location>
</feature>
<proteinExistence type="predicted"/>
<evidence type="ECO:0000313" key="3">
    <source>
        <dbReference type="Proteomes" id="UP000676336"/>
    </source>
</evidence>
<dbReference type="AlphaFoldDB" id="A0A8S3JFQ1"/>
<organism evidence="2 3">
    <name type="scientific">Rotaria magnacalcarata</name>
    <dbReference type="NCBI Taxonomy" id="392030"/>
    <lineage>
        <taxon>Eukaryota</taxon>
        <taxon>Metazoa</taxon>
        <taxon>Spiralia</taxon>
        <taxon>Gnathifera</taxon>
        <taxon>Rotifera</taxon>
        <taxon>Eurotatoria</taxon>
        <taxon>Bdelloidea</taxon>
        <taxon>Philodinida</taxon>
        <taxon>Philodinidae</taxon>
        <taxon>Rotaria</taxon>
    </lineage>
</organism>
<evidence type="ECO:0000256" key="1">
    <source>
        <dbReference type="SAM" id="MobiDB-lite"/>
    </source>
</evidence>